<sequence>MWPAPKTAYFLLLARAAMLTGASPVEIEERQSSCPGVHVFGARETTVSPGYGSSSTVVNLVLQAYPGSTAEAIVYPACGGQSSCGGIAYGTSANQGTAAVASAVNSFNQRCPDTQLVLVGYSQGGQIMDNALCGGGDSGAGITNTAVPLTTAAVNMVKAAIFMGDPRYVKGLPYNVGTCQTQGFDARPSGFVCPNASKIQSYCDAADPYCCTGSDANVHQGYGAEYGQQALAFIKSKISSTTGGGGSTTPTSTTSPGSGSTPPPSSGCSALWGQCGGQGWTGPTCCSAGTCKASNAWYSQCLN</sequence>
<reference evidence="7" key="1">
    <citation type="submission" date="2022-07" db="EMBL/GenBank/DDBJ databases">
        <title>Fungi with potential for degradation of polypropylene.</title>
        <authorList>
            <person name="Gostincar C."/>
        </authorList>
    </citation>
    <scope>NUCLEOTIDE SEQUENCE</scope>
    <source>
        <strain evidence="7">EXF-13287</strain>
    </source>
</reference>
<dbReference type="EMBL" id="JANBVN010000058">
    <property type="protein sequence ID" value="KAJ9152258.1"/>
    <property type="molecule type" value="Genomic_DNA"/>
</dbReference>
<feature type="region of interest" description="Disordered" evidence="4">
    <location>
        <begin position="240"/>
        <end position="265"/>
    </location>
</feature>
<dbReference type="SUPFAM" id="SSF53474">
    <property type="entry name" value="alpha/beta-Hydrolases"/>
    <property type="match status" value="1"/>
</dbReference>
<feature type="compositionally biased region" description="Low complexity" evidence="4">
    <location>
        <begin position="248"/>
        <end position="260"/>
    </location>
</feature>
<dbReference type="SMART" id="SM01110">
    <property type="entry name" value="Cutinase"/>
    <property type="match status" value="1"/>
</dbReference>
<evidence type="ECO:0000313" key="8">
    <source>
        <dbReference type="Proteomes" id="UP001174691"/>
    </source>
</evidence>
<dbReference type="PROSITE" id="PS00562">
    <property type="entry name" value="CBM1_1"/>
    <property type="match status" value="1"/>
</dbReference>
<comment type="caution">
    <text evidence="7">The sequence shown here is derived from an EMBL/GenBank/DDBJ whole genome shotgun (WGS) entry which is preliminary data.</text>
</comment>
<dbReference type="InterPro" id="IPR029058">
    <property type="entry name" value="AB_hydrolase_fold"/>
</dbReference>
<feature type="chain" id="PRO_5041365435" evidence="5">
    <location>
        <begin position="23"/>
        <end position="303"/>
    </location>
</feature>
<dbReference type="GO" id="GO:0030248">
    <property type="term" value="F:cellulose binding"/>
    <property type="evidence" value="ECO:0007669"/>
    <property type="project" value="InterPro"/>
</dbReference>
<evidence type="ECO:0000256" key="1">
    <source>
        <dbReference type="ARBA" id="ARBA00022729"/>
    </source>
</evidence>
<keyword evidence="3" id="KW-1015">Disulfide bond</keyword>
<evidence type="ECO:0000256" key="4">
    <source>
        <dbReference type="SAM" id="MobiDB-lite"/>
    </source>
</evidence>
<evidence type="ECO:0000259" key="6">
    <source>
        <dbReference type="PROSITE" id="PS51164"/>
    </source>
</evidence>
<dbReference type="PANTHER" id="PTHR33630:SF13">
    <property type="entry name" value="ACETYLXYLAN ESTERASE"/>
    <property type="match status" value="1"/>
</dbReference>
<keyword evidence="2" id="KW-0378">Hydrolase</keyword>
<dbReference type="Pfam" id="PF01083">
    <property type="entry name" value="Cutinase"/>
    <property type="match status" value="1"/>
</dbReference>
<proteinExistence type="predicted"/>
<protein>
    <submittedName>
        <fullName evidence="7">Carbohydrate esterase family 5 protein</fullName>
    </submittedName>
</protein>
<evidence type="ECO:0000256" key="5">
    <source>
        <dbReference type="SAM" id="SignalP"/>
    </source>
</evidence>
<accession>A0AA38S1K6</accession>
<dbReference type="GO" id="GO:0005576">
    <property type="term" value="C:extracellular region"/>
    <property type="evidence" value="ECO:0007669"/>
    <property type="project" value="InterPro"/>
</dbReference>
<dbReference type="PROSITE" id="PS51164">
    <property type="entry name" value="CBM1_2"/>
    <property type="match status" value="1"/>
</dbReference>
<keyword evidence="8" id="KW-1185">Reference proteome</keyword>
<dbReference type="SUPFAM" id="SSF57180">
    <property type="entry name" value="Cellulose-binding domain"/>
    <property type="match status" value="1"/>
</dbReference>
<dbReference type="InterPro" id="IPR035971">
    <property type="entry name" value="CBD_sf"/>
</dbReference>
<dbReference type="PANTHER" id="PTHR33630">
    <property type="entry name" value="CUTINASE RV1984C-RELATED-RELATED"/>
    <property type="match status" value="1"/>
</dbReference>
<name>A0AA38S1K6_9PEZI</name>
<dbReference type="InterPro" id="IPR000254">
    <property type="entry name" value="CBD"/>
</dbReference>
<dbReference type="GO" id="GO:0005975">
    <property type="term" value="P:carbohydrate metabolic process"/>
    <property type="evidence" value="ECO:0007669"/>
    <property type="project" value="InterPro"/>
</dbReference>
<dbReference type="Proteomes" id="UP001174691">
    <property type="component" value="Unassembled WGS sequence"/>
</dbReference>
<dbReference type="AlphaFoldDB" id="A0AA38S1K6"/>
<evidence type="ECO:0000256" key="2">
    <source>
        <dbReference type="ARBA" id="ARBA00022801"/>
    </source>
</evidence>
<dbReference type="InterPro" id="IPR000675">
    <property type="entry name" value="Cutinase/axe"/>
</dbReference>
<organism evidence="7 8">
    <name type="scientific">Coniochaeta hoffmannii</name>
    <dbReference type="NCBI Taxonomy" id="91930"/>
    <lineage>
        <taxon>Eukaryota</taxon>
        <taxon>Fungi</taxon>
        <taxon>Dikarya</taxon>
        <taxon>Ascomycota</taxon>
        <taxon>Pezizomycotina</taxon>
        <taxon>Sordariomycetes</taxon>
        <taxon>Sordariomycetidae</taxon>
        <taxon>Coniochaetales</taxon>
        <taxon>Coniochaetaceae</taxon>
        <taxon>Coniochaeta</taxon>
    </lineage>
</organism>
<dbReference type="Pfam" id="PF00734">
    <property type="entry name" value="CBM_1"/>
    <property type="match status" value="1"/>
</dbReference>
<feature type="domain" description="CBM1" evidence="6">
    <location>
        <begin position="267"/>
        <end position="302"/>
    </location>
</feature>
<evidence type="ECO:0000313" key="7">
    <source>
        <dbReference type="EMBL" id="KAJ9152258.1"/>
    </source>
</evidence>
<dbReference type="SMART" id="SM00236">
    <property type="entry name" value="fCBD"/>
    <property type="match status" value="1"/>
</dbReference>
<keyword evidence="1 5" id="KW-0732">Signal</keyword>
<feature type="signal peptide" evidence="5">
    <location>
        <begin position="1"/>
        <end position="22"/>
    </location>
</feature>
<evidence type="ECO:0000256" key="3">
    <source>
        <dbReference type="ARBA" id="ARBA00023157"/>
    </source>
</evidence>
<gene>
    <name evidence="7" type="ORF">NKR19_g4615</name>
</gene>
<dbReference type="GO" id="GO:0052689">
    <property type="term" value="F:carboxylic ester hydrolase activity"/>
    <property type="evidence" value="ECO:0007669"/>
    <property type="project" value="UniProtKB-ARBA"/>
</dbReference>
<dbReference type="Gene3D" id="3.40.50.1820">
    <property type="entry name" value="alpha/beta hydrolase"/>
    <property type="match status" value="1"/>
</dbReference>